<organism evidence="2 3">
    <name type="scientific">Dichomitus squalens</name>
    <dbReference type="NCBI Taxonomy" id="114155"/>
    <lineage>
        <taxon>Eukaryota</taxon>
        <taxon>Fungi</taxon>
        <taxon>Dikarya</taxon>
        <taxon>Basidiomycota</taxon>
        <taxon>Agaricomycotina</taxon>
        <taxon>Agaricomycetes</taxon>
        <taxon>Polyporales</taxon>
        <taxon>Polyporaceae</taxon>
        <taxon>Dichomitus</taxon>
    </lineage>
</organism>
<dbReference type="AlphaFoldDB" id="A0A4Q9PVF4"/>
<keyword evidence="3" id="KW-1185">Reference proteome</keyword>
<protein>
    <submittedName>
        <fullName evidence="2">Uncharacterized protein</fullName>
    </submittedName>
</protein>
<proteinExistence type="predicted"/>
<dbReference type="Proteomes" id="UP000292082">
    <property type="component" value="Unassembled WGS sequence"/>
</dbReference>
<sequence>MCFRSFLLRREAWEGSIWLTANTRRACSTVRADPRPAGAQKRRGRTRQHDPLHGVYTQPTLSSVNIQRNLPVRRMKALSPNPDQPELHRNAAFKFARTRQNNGRLHIQCTPLALNRIQHGFPG</sequence>
<evidence type="ECO:0000256" key="1">
    <source>
        <dbReference type="SAM" id="MobiDB-lite"/>
    </source>
</evidence>
<reference evidence="2 3" key="1">
    <citation type="submission" date="2019-01" db="EMBL/GenBank/DDBJ databases">
        <title>Draft genome sequences of three monokaryotic isolates of the white-rot basidiomycete fungus Dichomitus squalens.</title>
        <authorList>
            <consortium name="DOE Joint Genome Institute"/>
            <person name="Lopez S.C."/>
            <person name="Andreopoulos B."/>
            <person name="Pangilinan J."/>
            <person name="Lipzen A."/>
            <person name="Riley R."/>
            <person name="Ahrendt S."/>
            <person name="Ng V."/>
            <person name="Barry K."/>
            <person name="Daum C."/>
            <person name="Grigoriev I.V."/>
            <person name="Hilden K.S."/>
            <person name="Makela M.R."/>
            <person name="de Vries R.P."/>
        </authorList>
    </citation>
    <scope>NUCLEOTIDE SEQUENCE [LARGE SCALE GENOMIC DNA]</scope>
    <source>
        <strain evidence="2 3">CBS 464.89</strain>
    </source>
</reference>
<gene>
    <name evidence="2" type="ORF">BD310DRAFT_927034</name>
</gene>
<dbReference type="EMBL" id="ML145124">
    <property type="protein sequence ID" value="TBU58475.1"/>
    <property type="molecule type" value="Genomic_DNA"/>
</dbReference>
<evidence type="ECO:0000313" key="2">
    <source>
        <dbReference type="EMBL" id="TBU58475.1"/>
    </source>
</evidence>
<evidence type="ECO:0000313" key="3">
    <source>
        <dbReference type="Proteomes" id="UP000292082"/>
    </source>
</evidence>
<name>A0A4Q9PVF4_9APHY</name>
<accession>A0A4Q9PVF4</accession>
<feature type="region of interest" description="Disordered" evidence="1">
    <location>
        <begin position="29"/>
        <end position="56"/>
    </location>
</feature>